<name>A0A383BL54_9ZZZZ</name>
<dbReference type="EMBL" id="UINC01201262">
    <property type="protein sequence ID" value="SVE20523.1"/>
    <property type="molecule type" value="Genomic_DNA"/>
</dbReference>
<evidence type="ECO:0000313" key="1">
    <source>
        <dbReference type="EMBL" id="SVE20523.1"/>
    </source>
</evidence>
<feature type="non-terminal residue" evidence="1">
    <location>
        <position position="130"/>
    </location>
</feature>
<protein>
    <submittedName>
        <fullName evidence="1">Uncharacterized protein</fullName>
    </submittedName>
</protein>
<gene>
    <name evidence="1" type="ORF">METZ01_LOCUS473377</name>
</gene>
<sequence>MTQNNARTRLVRKYPAHTLEDILSISNVIFFDNASLPVDRHMLAKTIGTTISSSSFTTKLAASEDYGLTKGRYRDKEIAITPLGRSIVAPKDGSEHLKATKAAIFKPKPFAHLSELFGEEKIPEDEFLAN</sequence>
<organism evidence="1">
    <name type="scientific">marine metagenome</name>
    <dbReference type="NCBI Taxonomy" id="408172"/>
    <lineage>
        <taxon>unclassified sequences</taxon>
        <taxon>metagenomes</taxon>
        <taxon>ecological metagenomes</taxon>
    </lineage>
</organism>
<proteinExistence type="predicted"/>
<dbReference type="AlphaFoldDB" id="A0A383BL54"/>
<accession>A0A383BL54</accession>
<reference evidence="1" key="1">
    <citation type="submission" date="2018-05" db="EMBL/GenBank/DDBJ databases">
        <authorList>
            <person name="Lanie J.A."/>
            <person name="Ng W.-L."/>
            <person name="Kazmierczak K.M."/>
            <person name="Andrzejewski T.M."/>
            <person name="Davidsen T.M."/>
            <person name="Wayne K.J."/>
            <person name="Tettelin H."/>
            <person name="Glass J.I."/>
            <person name="Rusch D."/>
            <person name="Podicherti R."/>
            <person name="Tsui H.-C.T."/>
            <person name="Winkler M.E."/>
        </authorList>
    </citation>
    <scope>NUCLEOTIDE SEQUENCE</scope>
</reference>